<keyword evidence="2" id="KW-1133">Transmembrane helix</keyword>
<feature type="transmembrane region" description="Helical" evidence="2">
    <location>
        <begin position="12"/>
        <end position="30"/>
    </location>
</feature>
<dbReference type="Proteomes" id="UP000076871">
    <property type="component" value="Unassembled WGS sequence"/>
</dbReference>
<name>A0A165HC11_9APHY</name>
<feature type="compositionally biased region" description="Polar residues" evidence="1">
    <location>
        <begin position="100"/>
        <end position="117"/>
    </location>
</feature>
<organism evidence="3 4">
    <name type="scientific">Laetiporus sulphureus 93-53</name>
    <dbReference type="NCBI Taxonomy" id="1314785"/>
    <lineage>
        <taxon>Eukaryota</taxon>
        <taxon>Fungi</taxon>
        <taxon>Dikarya</taxon>
        <taxon>Basidiomycota</taxon>
        <taxon>Agaricomycotina</taxon>
        <taxon>Agaricomycetes</taxon>
        <taxon>Polyporales</taxon>
        <taxon>Laetiporus</taxon>
    </lineage>
</organism>
<dbReference type="RefSeq" id="XP_040769271.1">
    <property type="nucleotide sequence ID" value="XM_040907886.1"/>
</dbReference>
<reference evidence="3 4" key="1">
    <citation type="journal article" date="2016" name="Mol. Biol. Evol.">
        <title>Comparative Genomics of Early-Diverging Mushroom-Forming Fungi Provides Insights into the Origins of Lignocellulose Decay Capabilities.</title>
        <authorList>
            <person name="Nagy L.G."/>
            <person name="Riley R."/>
            <person name="Tritt A."/>
            <person name="Adam C."/>
            <person name="Daum C."/>
            <person name="Floudas D."/>
            <person name="Sun H."/>
            <person name="Yadav J.S."/>
            <person name="Pangilinan J."/>
            <person name="Larsson K.H."/>
            <person name="Matsuura K."/>
            <person name="Barry K."/>
            <person name="Labutti K."/>
            <person name="Kuo R."/>
            <person name="Ohm R.A."/>
            <person name="Bhattacharya S.S."/>
            <person name="Shirouzu T."/>
            <person name="Yoshinaga Y."/>
            <person name="Martin F.M."/>
            <person name="Grigoriev I.V."/>
            <person name="Hibbett D.S."/>
        </authorList>
    </citation>
    <scope>NUCLEOTIDE SEQUENCE [LARGE SCALE GENOMIC DNA]</scope>
    <source>
        <strain evidence="3 4">93-53</strain>
    </source>
</reference>
<dbReference type="AlphaFoldDB" id="A0A165HC11"/>
<evidence type="ECO:0000256" key="2">
    <source>
        <dbReference type="SAM" id="Phobius"/>
    </source>
</evidence>
<dbReference type="GeneID" id="63824915"/>
<gene>
    <name evidence="3" type="ORF">LAESUDRAFT_720780</name>
</gene>
<proteinExistence type="predicted"/>
<keyword evidence="2" id="KW-0472">Membrane</keyword>
<accession>A0A165HC11</accession>
<sequence length="172" mass="18871">MMVTRQARDTPAFLLNSAWTAFPSMFHLAYVRRAILPPLLATPSLTFTGRCDAVDCLAETPNDLITLFVEASKRRQDGCHSDNIWTRGVVASIKSNGESFRSSSMEHPSQVDVSSEGSGTGETARLSVGESSISENMCVRCAQMKDTLAALRRCPIGKEGLGEQREAWWLES</sequence>
<dbReference type="InParanoid" id="A0A165HC11"/>
<evidence type="ECO:0000256" key="1">
    <source>
        <dbReference type="SAM" id="MobiDB-lite"/>
    </source>
</evidence>
<feature type="region of interest" description="Disordered" evidence="1">
    <location>
        <begin position="100"/>
        <end position="128"/>
    </location>
</feature>
<keyword evidence="4" id="KW-1185">Reference proteome</keyword>
<keyword evidence="2" id="KW-0812">Transmembrane</keyword>
<evidence type="ECO:0000313" key="4">
    <source>
        <dbReference type="Proteomes" id="UP000076871"/>
    </source>
</evidence>
<dbReference type="EMBL" id="KV427607">
    <property type="protein sequence ID" value="KZT11531.1"/>
    <property type="molecule type" value="Genomic_DNA"/>
</dbReference>
<protein>
    <submittedName>
        <fullName evidence="3">Uncharacterized protein</fullName>
    </submittedName>
</protein>
<evidence type="ECO:0000313" key="3">
    <source>
        <dbReference type="EMBL" id="KZT11531.1"/>
    </source>
</evidence>